<dbReference type="Gene3D" id="2.130.10.10">
    <property type="entry name" value="YVTN repeat-like/Quinoprotein amine dehydrogenase"/>
    <property type="match status" value="1"/>
</dbReference>
<dbReference type="GO" id="GO:0000462">
    <property type="term" value="P:maturation of SSU-rRNA from tricistronic rRNA transcript (SSU-rRNA, 5.8S rRNA, LSU-rRNA)"/>
    <property type="evidence" value="ECO:0007669"/>
    <property type="project" value="InterPro"/>
</dbReference>
<dbReference type="GO" id="GO:0003723">
    <property type="term" value="F:RNA binding"/>
    <property type="evidence" value="ECO:0007669"/>
    <property type="project" value="TreeGrafter"/>
</dbReference>
<dbReference type="PANTHER" id="PTHR44163">
    <property type="entry name" value="U3 SMALL NUCLEOLAR RNA-ASSOCIATED PROTEIN 4 HOMOLOG"/>
    <property type="match status" value="1"/>
</dbReference>
<name>A0A5K3F128_MESCO</name>
<dbReference type="SUPFAM" id="SSF101908">
    <property type="entry name" value="Putative isomerase YbhE"/>
    <property type="match status" value="1"/>
</dbReference>
<dbReference type="PANTHER" id="PTHR44163:SF1">
    <property type="entry name" value="U3 SMALL NUCLEOLAR RNA-ASSOCIATED PROTEIN 4 HOMOLOG"/>
    <property type="match status" value="1"/>
</dbReference>
<dbReference type="InterPro" id="IPR046351">
    <property type="entry name" value="UTP4"/>
</dbReference>
<dbReference type="InterPro" id="IPR036322">
    <property type="entry name" value="WD40_repeat_dom_sf"/>
</dbReference>
<evidence type="ECO:0000313" key="1">
    <source>
        <dbReference type="WBParaSite" id="MCU_004094-RB"/>
    </source>
</evidence>
<organism evidence="1">
    <name type="scientific">Mesocestoides corti</name>
    <name type="common">Flatworm</name>
    <dbReference type="NCBI Taxonomy" id="53468"/>
    <lineage>
        <taxon>Eukaryota</taxon>
        <taxon>Metazoa</taxon>
        <taxon>Spiralia</taxon>
        <taxon>Lophotrochozoa</taxon>
        <taxon>Platyhelminthes</taxon>
        <taxon>Cestoda</taxon>
        <taxon>Eucestoda</taxon>
        <taxon>Cyclophyllidea</taxon>
        <taxon>Mesocestoididae</taxon>
        <taxon>Mesocestoides</taxon>
    </lineage>
</organism>
<dbReference type="AlphaFoldDB" id="A0A5K3F128"/>
<protein>
    <submittedName>
        <fullName evidence="1">WD_REPEATS_REGION domain-containing protein</fullName>
    </submittedName>
</protein>
<proteinExistence type="predicted"/>
<dbReference type="InterPro" id="IPR001680">
    <property type="entry name" value="WD40_rpt"/>
</dbReference>
<dbReference type="InterPro" id="IPR015943">
    <property type="entry name" value="WD40/YVTN_repeat-like_dom_sf"/>
</dbReference>
<accession>A0A5K3F128</accession>
<sequence>MGLSVPLAVDVLPFCDHISHPFTSLSRNKKGLIAASRSDGSIDVYDENDGYFLIHHVPPSVLTSVYAVCWVNRRLFATGGEGRVFEIDLALTQPKAILPLPGGLPCRSVVANGDSLVTGNDGGYINFISVASGSFELTSCLAKVEGRVLCLAADSKRHCVVAAGDSNGKVHIFDLKSGSTLVTYEVGHEESPKPTIVWTLAFVGSALFSGDSRGTVSVWDVEVGGIVSSFRSHAADVLALAVSMDNQSVFAAGADPVIHRFDLCQTENIAQWQPSGVIRGSQRDIRGLVFVQRGEAGDLRSFSGDMDHLLAVGNEARLQILPCPRSDFGDKPPVSRRGQKGFVLKVPPPICLPFWPLTVTPTLPLAVHFAQETFKSTDSTPARLCLMQHADYVSLYRLPPRPKRIFEVKKTPRYFLKLAHIQPKLGNHIRTCCISPCGKFIAYSDEIRSRVLKVEHPKSWKFNPNEPAPLTTLSRLAWVKAGRRGIQSRTSSTSSDADNTDSEDGHSLFLSLDQSSADLFVTNEVNSFDEQLLPRKRKAATAIGDHQTTDDQAVESSNIPSSCLMAFTPNSSCLVSVDEATMQITCRRLDSGVEMWRFTPGKEEGGIACPVHLLKMAQFCTENFKDECITLLTMACRDGRVLVHAFNDNSSKGQRHLFTCPKVADPVRPRHHPRPVSIALRVEEGDETVTACVTVLYTTGQIIEWAIPLQVVKPDADAEVVMVGSPQTDSWLDEFWQRHSTSWRKCMPRFHSMDYLPGGHVIILASRGFCLALDRREQIRDNDIQVAFLDRNWKGPDGCLNVFYRTKTMLQCTVLADRIAALRMDAKPAIANLPAPLLRKRFGT</sequence>
<dbReference type="WBParaSite" id="MCU_004094-RB">
    <property type="protein sequence ID" value="MCU_004094-RB"/>
    <property type="gene ID" value="MCU_004094"/>
</dbReference>
<reference evidence="1" key="1">
    <citation type="submission" date="2019-11" db="UniProtKB">
        <authorList>
            <consortium name="WormBaseParasite"/>
        </authorList>
    </citation>
    <scope>IDENTIFICATION</scope>
</reference>
<dbReference type="SMART" id="SM00320">
    <property type="entry name" value="WD40"/>
    <property type="match status" value="4"/>
</dbReference>
<dbReference type="GO" id="GO:0034455">
    <property type="term" value="C:t-UTP complex"/>
    <property type="evidence" value="ECO:0007669"/>
    <property type="project" value="TreeGrafter"/>
</dbReference>
<dbReference type="GO" id="GO:0032040">
    <property type="term" value="C:small-subunit processome"/>
    <property type="evidence" value="ECO:0007669"/>
    <property type="project" value="TreeGrafter"/>
</dbReference>
<dbReference type="GO" id="GO:0030686">
    <property type="term" value="C:90S preribosome"/>
    <property type="evidence" value="ECO:0007669"/>
    <property type="project" value="InterPro"/>
</dbReference>
<dbReference type="SUPFAM" id="SSF50978">
    <property type="entry name" value="WD40 repeat-like"/>
    <property type="match status" value="1"/>
</dbReference>